<dbReference type="GO" id="GO:0005506">
    <property type="term" value="F:iron ion binding"/>
    <property type="evidence" value="ECO:0007669"/>
    <property type="project" value="TreeGrafter"/>
</dbReference>
<reference evidence="3 4" key="1">
    <citation type="submission" date="2018-05" db="EMBL/GenBank/DDBJ databases">
        <title>complete genome sequence of Aquabacterium olei NBRC 110486.</title>
        <authorList>
            <person name="Tang B."/>
            <person name="Chang J."/>
            <person name="Zhang L."/>
            <person name="Yang H."/>
        </authorList>
    </citation>
    <scope>NUCLEOTIDE SEQUENCE [LARGE SCALE GENOMIC DNA]</scope>
    <source>
        <strain evidence="3 4">NBRC 110486</strain>
    </source>
</reference>
<dbReference type="PROSITE" id="PS01097">
    <property type="entry name" value="HUPF_HYPC"/>
    <property type="match status" value="1"/>
</dbReference>
<evidence type="ECO:0000313" key="3">
    <source>
        <dbReference type="EMBL" id="AWI52508.1"/>
    </source>
</evidence>
<dbReference type="InterPro" id="IPR019812">
    <property type="entry name" value="Hydgase_assmbl_chp_CS"/>
</dbReference>
<dbReference type="OrthoDB" id="9806017at2"/>
<feature type="region of interest" description="Disordered" evidence="2">
    <location>
        <begin position="102"/>
        <end position="124"/>
    </location>
</feature>
<dbReference type="PANTHER" id="PTHR35177:SF2">
    <property type="entry name" value="HYDROGENASE MATURATION FACTOR HYBG"/>
    <property type="match status" value="1"/>
</dbReference>
<dbReference type="Proteomes" id="UP000244892">
    <property type="component" value="Chromosome"/>
</dbReference>
<dbReference type="NCBIfam" id="TIGR00074">
    <property type="entry name" value="hypC_hupF"/>
    <property type="match status" value="1"/>
</dbReference>
<dbReference type="Gene3D" id="2.30.30.140">
    <property type="match status" value="1"/>
</dbReference>
<dbReference type="SUPFAM" id="SSF159127">
    <property type="entry name" value="HupF/HypC-like"/>
    <property type="match status" value="1"/>
</dbReference>
<gene>
    <name evidence="3" type="ORF">DEH84_03010</name>
</gene>
<dbReference type="GO" id="GO:1902670">
    <property type="term" value="F:carbon dioxide binding"/>
    <property type="evidence" value="ECO:0007669"/>
    <property type="project" value="TreeGrafter"/>
</dbReference>
<evidence type="ECO:0000256" key="1">
    <source>
        <dbReference type="ARBA" id="ARBA00006018"/>
    </source>
</evidence>
<proteinExistence type="inferred from homology"/>
<keyword evidence="4" id="KW-1185">Reference proteome</keyword>
<dbReference type="AlphaFoldDB" id="A0A2U8FNT4"/>
<dbReference type="GO" id="GO:0051604">
    <property type="term" value="P:protein maturation"/>
    <property type="evidence" value="ECO:0007669"/>
    <property type="project" value="TreeGrafter"/>
</dbReference>
<accession>A0A2U8FNT4</accession>
<comment type="similarity">
    <text evidence="1">Belongs to the HupF/HypC family.</text>
</comment>
<organism evidence="3 4">
    <name type="scientific">Aquabacterium olei</name>
    <dbReference type="NCBI Taxonomy" id="1296669"/>
    <lineage>
        <taxon>Bacteria</taxon>
        <taxon>Pseudomonadati</taxon>
        <taxon>Pseudomonadota</taxon>
        <taxon>Betaproteobacteria</taxon>
        <taxon>Burkholderiales</taxon>
        <taxon>Aquabacterium</taxon>
    </lineage>
</organism>
<dbReference type="RefSeq" id="WP_109034654.1">
    <property type="nucleotide sequence ID" value="NZ_CP029210.1"/>
</dbReference>
<dbReference type="PANTHER" id="PTHR35177">
    <property type="entry name" value="HYDROGENASE MATURATION FACTOR HYBG"/>
    <property type="match status" value="1"/>
</dbReference>
<name>A0A2U8FNT4_9BURK</name>
<dbReference type="EMBL" id="CP029210">
    <property type="protein sequence ID" value="AWI52508.1"/>
    <property type="molecule type" value="Genomic_DNA"/>
</dbReference>
<evidence type="ECO:0000313" key="4">
    <source>
        <dbReference type="Proteomes" id="UP000244892"/>
    </source>
</evidence>
<evidence type="ECO:0000256" key="2">
    <source>
        <dbReference type="SAM" id="MobiDB-lite"/>
    </source>
</evidence>
<dbReference type="PRINTS" id="PR00445">
    <property type="entry name" value="HUPFHYPC"/>
</dbReference>
<sequence length="124" mass="12822">MCIGVPMRVCAIEPGHAWVEGRGERRRVNTALIGEPVVGEWLLIFLEGARERLDDERAAEVNAALDLIEGALSPDAGIDPFGDPGFALPSAMSAAQVAALSGQSLSSTGSDGEPASIPHGAHHG</sequence>
<protein>
    <submittedName>
        <fullName evidence="3">Hydrogenase</fullName>
    </submittedName>
</protein>
<dbReference type="InterPro" id="IPR001109">
    <property type="entry name" value="Hydrogenase_HupF/HypC"/>
</dbReference>
<dbReference type="KEGG" id="aon:DEH84_03010"/>
<dbReference type="Pfam" id="PF01455">
    <property type="entry name" value="HupF_HypC"/>
    <property type="match status" value="1"/>
</dbReference>